<dbReference type="SMART" id="SM01103">
    <property type="entry name" value="CRS1_YhbY"/>
    <property type="match status" value="1"/>
</dbReference>
<reference evidence="5" key="1">
    <citation type="journal article" date="2020" name="mSystems">
        <title>Genome- and Community-Level Interaction Insights into Carbon Utilization and Element Cycling Functions of Hydrothermarchaeota in Hydrothermal Sediment.</title>
        <authorList>
            <person name="Zhou Z."/>
            <person name="Liu Y."/>
            <person name="Xu W."/>
            <person name="Pan J."/>
            <person name="Luo Z.H."/>
            <person name="Li M."/>
        </authorList>
    </citation>
    <scope>NUCLEOTIDE SEQUENCE [LARGE SCALE GENOMIC DNA]</scope>
    <source>
        <strain evidence="4">SpSt-629</strain>
        <strain evidence="5">SpSt-688</strain>
    </source>
</reference>
<evidence type="ECO:0000256" key="1">
    <source>
        <dbReference type="ARBA" id="ARBA00022884"/>
    </source>
</evidence>
<gene>
    <name evidence="4" type="ORF">ENT99_08310</name>
    <name evidence="5" type="ORF">ENU64_07785</name>
</gene>
<dbReference type="InterPro" id="IPR001890">
    <property type="entry name" value="RNA-binding_CRM"/>
</dbReference>
<organism evidence="5">
    <name type="scientific">Ignisphaera aggregans</name>
    <dbReference type="NCBI Taxonomy" id="334771"/>
    <lineage>
        <taxon>Archaea</taxon>
        <taxon>Thermoproteota</taxon>
        <taxon>Thermoprotei</taxon>
        <taxon>Desulfurococcales</taxon>
        <taxon>Desulfurococcaceae</taxon>
        <taxon>Ignisphaera</taxon>
    </lineage>
</organism>
<dbReference type="EMBL" id="DTAU01000152">
    <property type="protein sequence ID" value="HFQ79678.1"/>
    <property type="molecule type" value="Genomic_DNA"/>
</dbReference>
<feature type="domain" description="CRM" evidence="3">
    <location>
        <begin position="1"/>
        <end position="93"/>
    </location>
</feature>
<keyword evidence="1 2" id="KW-0694">RNA-binding</keyword>
<name>A0A7J3N0I0_9CREN</name>
<evidence type="ECO:0000256" key="2">
    <source>
        <dbReference type="PROSITE-ProRule" id="PRU00626"/>
    </source>
</evidence>
<accession>A0A7J3N0I0</accession>
<dbReference type="SUPFAM" id="SSF75471">
    <property type="entry name" value="YhbY-like"/>
    <property type="match status" value="1"/>
</dbReference>
<evidence type="ECO:0000313" key="5">
    <source>
        <dbReference type="EMBL" id="HGT99305.1"/>
    </source>
</evidence>
<dbReference type="Pfam" id="PF01985">
    <property type="entry name" value="CRS1_YhbY"/>
    <property type="match status" value="1"/>
</dbReference>
<dbReference type="InterPro" id="IPR035920">
    <property type="entry name" value="YhbY-like_sf"/>
</dbReference>
<dbReference type="AlphaFoldDB" id="A0A7J3N0I0"/>
<evidence type="ECO:0000313" key="4">
    <source>
        <dbReference type="EMBL" id="HFQ79678.1"/>
    </source>
</evidence>
<protein>
    <recommendedName>
        <fullName evidence="3">CRM domain-containing protein</fullName>
    </recommendedName>
</protein>
<evidence type="ECO:0000259" key="3">
    <source>
        <dbReference type="PROSITE" id="PS51295"/>
    </source>
</evidence>
<dbReference type="GO" id="GO:0003723">
    <property type="term" value="F:RNA binding"/>
    <property type="evidence" value="ECO:0007669"/>
    <property type="project" value="UniProtKB-UniRule"/>
</dbReference>
<dbReference type="EMBL" id="DTDH01000216">
    <property type="protein sequence ID" value="HGT99305.1"/>
    <property type="molecule type" value="Genomic_DNA"/>
</dbReference>
<comment type="caution">
    <text evidence="5">The sequence shown here is derived from an EMBL/GenBank/DDBJ whole genome shotgun (WGS) entry which is preliminary data.</text>
</comment>
<sequence>MARNLYKEKIRRHRADINIGKNGIHMNLINEVKRILEEYGVVKVRILRNARNGVSDDDIARLVRSVDAIIVDSRGYTYILMARKILKSSSRINSERSKELG</sequence>
<proteinExistence type="predicted"/>
<dbReference type="PROSITE" id="PS51295">
    <property type="entry name" value="CRM"/>
    <property type="match status" value="1"/>
</dbReference>
<dbReference type="Gene3D" id="3.30.110.60">
    <property type="entry name" value="YhbY-like"/>
    <property type="match status" value="1"/>
</dbReference>